<feature type="domain" description="ABC transporter" evidence="9">
    <location>
        <begin position="264"/>
        <end position="508"/>
    </location>
</feature>
<dbReference type="InterPro" id="IPR027417">
    <property type="entry name" value="P-loop_NTPase"/>
</dbReference>
<dbReference type="STRING" id="1707952.A6A03_02480"/>
<keyword evidence="6 10" id="KW-0067">ATP-binding</keyword>
<evidence type="ECO:0000256" key="3">
    <source>
        <dbReference type="ARBA" id="ARBA00022475"/>
    </source>
</evidence>
<dbReference type="FunFam" id="3.40.50.300:FF:000127">
    <property type="entry name" value="Ribose import ATP-binding protein RbsA"/>
    <property type="match status" value="1"/>
</dbReference>
<dbReference type="EMBL" id="LWQS01000060">
    <property type="protein sequence ID" value="OAN45040.1"/>
    <property type="molecule type" value="Genomic_DNA"/>
</dbReference>
<proteinExistence type="predicted"/>
<dbReference type="GO" id="GO:0005886">
    <property type="term" value="C:plasma membrane"/>
    <property type="evidence" value="ECO:0007669"/>
    <property type="project" value="UniProtKB-SubCell"/>
</dbReference>
<evidence type="ECO:0000256" key="8">
    <source>
        <dbReference type="ARBA" id="ARBA00023136"/>
    </source>
</evidence>
<dbReference type="PANTHER" id="PTHR43790:SF4">
    <property type="entry name" value="GUANOSINE IMPORT ATP-BINDING PROTEIN NUPO"/>
    <property type="match status" value="1"/>
</dbReference>
<evidence type="ECO:0000256" key="1">
    <source>
        <dbReference type="ARBA" id="ARBA00004202"/>
    </source>
</evidence>
<dbReference type="InterPro" id="IPR017871">
    <property type="entry name" value="ABC_transporter-like_CS"/>
</dbReference>
<dbReference type="PANTHER" id="PTHR43790">
    <property type="entry name" value="CARBOHYDRATE TRANSPORT ATP-BINDING PROTEIN MG119-RELATED"/>
    <property type="match status" value="1"/>
</dbReference>
<accession>A0A178M8E5</accession>
<evidence type="ECO:0000259" key="9">
    <source>
        <dbReference type="PROSITE" id="PS50893"/>
    </source>
</evidence>
<comment type="subcellular location">
    <subcellularLocation>
        <location evidence="1">Cell membrane</location>
        <topology evidence="1">Peripheral membrane protein</topology>
    </subcellularLocation>
</comment>
<keyword evidence="11" id="KW-1185">Reference proteome</keyword>
<dbReference type="PROSITE" id="PS50893">
    <property type="entry name" value="ABC_TRANSPORTER_2"/>
    <property type="match status" value="2"/>
</dbReference>
<dbReference type="GO" id="GO:0016887">
    <property type="term" value="F:ATP hydrolysis activity"/>
    <property type="evidence" value="ECO:0007669"/>
    <property type="project" value="InterPro"/>
</dbReference>
<protein>
    <submittedName>
        <fullName evidence="10">Heme ABC transporter ATP-binding protein</fullName>
    </submittedName>
</protein>
<dbReference type="SMART" id="SM00382">
    <property type="entry name" value="AAA"/>
    <property type="match status" value="1"/>
</dbReference>
<evidence type="ECO:0000256" key="5">
    <source>
        <dbReference type="ARBA" id="ARBA00022741"/>
    </source>
</evidence>
<evidence type="ECO:0000256" key="7">
    <source>
        <dbReference type="ARBA" id="ARBA00022967"/>
    </source>
</evidence>
<dbReference type="InterPro" id="IPR003439">
    <property type="entry name" value="ABC_transporter-like_ATP-bd"/>
</dbReference>
<dbReference type="SUPFAM" id="SSF52540">
    <property type="entry name" value="P-loop containing nucleoside triphosphate hydrolases"/>
    <property type="match status" value="2"/>
</dbReference>
<feature type="domain" description="ABC transporter" evidence="9">
    <location>
        <begin position="12"/>
        <end position="247"/>
    </location>
</feature>
<organism evidence="10 11">
    <name type="scientific">Chloroflexus islandicus</name>
    <dbReference type="NCBI Taxonomy" id="1707952"/>
    <lineage>
        <taxon>Bacteria</taxon>
        <taxon>Bacillati</taxon>
        <taxon>Chloroflexota</taxon>
        <taxon>Chloroflexia</taxon>
        <taxon>Chloroflexales</taxon>
        <taxon>Chloroflexineae</taxon>
        <taxon>Chloroflexaceae</taxon>
        <taxon>Chloroflexus</taxon>
    </lineage>
</organism>
<evidence type="ECO:0000313" key="10">
    <source>
        <dbReference type="EMBL" id="OAN45040.1"/>
    </source>
</evidence>
<reference evidence="10 11" key="1">
    <citation type="submission" date="2016-04" db="EMBL/GenBank/DDBJ databases">
        <title>Chloroflexus islandicus sp. nov., a thermophilic filamentous anoxygenic phototrophic bacterium from geyser Strokkur (Iceland).</title>
        <authorList>
            <person name="Gaisin V.A."/>
            <person name="Kalashnikov A.M."/>
            <person name="Sukhacheva M.V."/>
            <person name="Grouzdev D.S."/>
            <person name="Ivanov T.M."/>
            <person name="Kuznetsov B."/>
            <person name="Gorlenko V.M."/>
        </authorList>
    </citation>
    <scope>NUCLEOTIDE SEQUENCE [LARGE SCALE GENOMIC DNA]</scope>
    <source>
        <strain evidence="11">isl-2</strain>
    </source>
</reference>
<dbReference type="PROSITE" id="PS00211">
    <property type="entry name" value="ABC_TRANSPORTER_1"/>
    <property type="match status" value="1"/>
</dbReference>
<evidence type="ECO:0000256" key="4">
    <source>
        <dbReference type="ARBA" id="ARBA00022737"/>
    </source>
</evidence>
<keyword evidence="2" id="KW-0813">Transport</keyword>
<dbReference type="RefSeq" id="WP_066788408.1">
    <property type="nucleotide sequence ID" value="NZ_LWQS01000060.1"/>
</dbReference>
<comment type="caution">
    <text evidence="10">The sequence shown here is derived from an EMBL/GenBank/DDBJ whole genome shotgun (WGS) entry which is preliminary data.</text>
</comment>
<dbReference type="Proteomes" id="UP000078287">
    <property type="component" value="Unassembled WGS sequence"/>
</dbReference>
<keyword evidence="7" id="KW-1278">Translocase</keyword>
<name>A0A178M8E5_9CHLR</name>
<evidence type="ECO:0000256" key="6">
    <source>
        <dbReference type="ARBA" id="ARBA00022840"/>
    </source>
</evidence>
<dbReference type="Gene3D" id="3.40.50.300">
    <property type="entry name" value="P-loop containing nucleotide triphosphate hydrolases"/>
    <property type="match status" value="2"/>
</dbReference>
<dbReference type="InterPro" id="IPR050107">
    <property type="entry name" value="ABC_carbohydrate_import_ATPase"/>
</dbReference>
<dbReference type="AlphaFoldDB" id="A0A178M8E5"/>
<keyword evidence="5" id="KW-0547">Nucleotide-binding</keyword>
<dbReference type="CDD" id="cd03215">
    <property type="entry name" value="ABC_Carb_Monos_II"/>
    <property type="match status" value="1"/>
</dbReference>
<dbReference type="InterPro" id="IPR003593">
    <property type="entry name" value="AAA+_ATPase"/>
</dbReference>
<dbReference type="GO" id="GO:0005524">
    <property type="term" value="F:ATP binding"/>
    <property type="evidence" value="ECO:0007669"/>
    <property type="project" value="UniProtKB-KW"/>
</dbReference>
<gene>
    <name evidence="10" type="ORF">A6A03_02480</name>
</gene>
<evidence type="ECO:0000256" key="2">
    <source>
        <dbReference type="ARBA" id="ARBA00022448"/>
    </source>
</evidence>
<dbReference type="Pfam" id="PF00005">
    <property type="entry name" value="ABC_tran"/>
    <property type="match status" value="2"/>
</dbReference>
<dbReference type="OrthoDB" id="9771863at2"/>
<sequence>MTQNGLDRPVVLEARGITKRFPGVVANDNVSLKLYKGEVLALLGENGAGKSTLMNILYGLYHQDEGEIFVKGEPIRISNPHESIARGIGMVHQHFQLVPVMTVTENIILGNEVTNGPFLNRKQAAERIRAISEQYGLPVDPNALVADLDVGAQQRVEIIKALYRNADILILDEPTAVLTPQEADDLVRVMRTLTAQGTSIIFITHKLREVLEVADRIIVLRGGKVVGETTPAQATEASLAAMMVGREVILKVEKQPARPGAPVLEVRGLQVRDDRRLLAVKGVDLEVRAGEILGIAGVQGNGQTELVAALTGLRPSEAGTVRIAGVDASNATPRQISELGVAHIPEDRQRDGLVTSYPLTDNSVLELYYLPPFARGIVRDEQAINEHCTRLVAEFDVRTPSIHVPASSLSGGNQQKLIVAREFTRPLKLLIASQPTRGIDVGSIEFIHNQIVKKRDEGVAVLLVSAELDEILSLADRIAVMYHGQIVATVKNGELSREELGLLMAGAKLDRAVPVEA</sequence>
<keyword evidence="3" id="KW-1003">Cell membrane</keyword>
<keyword evidence="8" id="KW-0472">Membrane</keyword>
<evidence type="ECO:0000313" key="11">
    <source>
        <dbReference type="Proteomes" id="UP000078287"/>
    </source>
</evidence>
<dbReference type="CDD" id="cd03216">
    <property type="entry name" value="ABC_Carb_Monos_I"/>
    <property type="match status" value="1"/>
</dbReference>
<keyword evidence="4" id="KW-0677">Repeat</keyword>